<evidence type="ECO:0000313" key="9">
    <source>
        <dbReference type="EMBL" id="KAI5426459.1"/>
    </source>
</evidence>
<dbReference type="CDD" id="cd03561">
    <property type="entry name" value="VHS"/>
    <property type="match status" value="1"/>
</dbReference>
<protein>
    <recommendedName>
        <fullName evidence="11">TOM1-like protein 2</fullName>
    </recommendedName>
</protein>
<dbReference type="Gramene" id="PSAT_LOCUS13551_t1">
    <property type="protein sequence ID" value="CAL5193758.1"/>
    <property type="gene ID" value="PSAT_LOCUS13551"/>
</dbReference>
<reference evidence="9 10" key="1">
    <citation type="journal article" date="2022" name="Nat. Genet.">
        <title>Improved pea reference genome and pan-genome highlight genomic features and evolutionary characteristics.</title>
        <authorList>
            <person name="Yang T."/>
            <person name="Liu R."/>
            <person name="Luo Y."/>
            <person name="Hu S."/>
            <person name="Wang D."/>
            <person name="Wang C."/>
            <person name="Pandey M.K."/>
            <person name="Ge S."/>
            <person name="Xu Q."/>
            <person name="Li N."/>
            <person name="Li G."/>
            <person name="Huang Y."/>
            <person name="Saxena R.K."/>
            <person name="Ji Y."/>
            <person name="Li M."/>
            <person name="Yan X."/>
            <person name="He Y."/>
            <person name="Liu Y."/>
            <person name="Wang X."/>
            <person name="Xiang C."/>
            <person name="Varshney R.K."/>
            <person name="Ding H."/>
            <person name="Gao S."/>
            <person name="Zong X."/>
        </authorList>
    </citation>
    <scope>NUCLEOTIDE SEQUENCE [LARGE SCALE GENOMIC DNA]</scope>
    <source>
        <strain evidence="9 10">cv. Zhongwan 6</strain>
    </source>
</reference>
<comment type="caution">
    <text evidence="9">The sequence shown here is derived from an EMBL/GenBank/DDBJ whole genome shotgun (WGS) entry which is preliminary data.</text>
</comment>
<feature type="domain" description="VHS" evidence="7">
    <location>
        <begin position="45"/>
        <end position="172"/>
    </location>
</feature>
<dbReference type="Gene3D" id="1.25.40.90">
    <property type="match status" value="1"/>
</dbReference>
<feature type="region of interest" description="Disordered" evidence="6">
    <location>
        <begin position="362"/>
        <end position="401"/>
    </location>
</feature>
<evidence type="ECO:0008006" key="11">
    <source>
        <dbReference type="Google" id="ProtNLM"/>
    </source>
</evidence>
<dbReference type="Proteomes" id="UP001058974">
    <property type="component" value="Chromosome 3"/>
</dbReference>
<dbReference type="SUPFAM" id="SSF48464">
    <property type="entry name" value="ENTH/VHS domain"/>
    <property type="match status" value="1"/>
</dbReference>
<dbReference type="Pfam" id="PF00790">
    <property type="entry name" value="VHS"/>
    <property type="match status" value="1"/>
</dbReference>
<dbReference type="PROSITE" id="PS50909">
    <property type="entry name" value="GAT"/>
    <property type="match status" value="1"/>
</dbReference>
<dbReference type="InterPro" id="IPR002014">
    <property type="entry name" value="VHS_dom"/>
</dbReference>
<dbReference type="GO" id="GO:0043130">
    <property type="term" value="F:ubiquitin binding"/>
    <property type="evidence" value="ECO:0007669"/>
    <property type="project" value="EnsemblPlants"/>
</dbReference>
<dbReference type="GO" id="GO:0035091">
    <property type="term" value="F:phosphatidylinositol binding"/>
    <property type="evidence" value="ECO:0007669"/>
    <property type="project" value="InterPro"/>
</dbReference>
<dbReference type="PROSITE" id="PS50179">
    <property type="entry name" value="VHS"/>
    <property type="match status" value="1"/>
</dbReference>
<dbReference type="SMART" id="SM00288">
    <property type="entry name" value="VHS"/>
    <property type="match status" value="1"/>
</dbReference>
<dbReference type="GO" id="GO:0005737">
    <property type="term" value="C:cytoplasm"/>
    <property type="evidence" value="ECO:0007669"/>
    <property type="project" value="EnsemblPlants"/>
</dbReference>
<dbReference type="InterPro" id="IPR038425">
    <property type="entry name" value="GAT_sf"/>
</dbReference>
<evidence type="ECO:0000256" key="5">
    <source>
        <dbReference type="ARBA" id="ARBA00023136"/>
    </source>
</evidence>
<dbReference type="GO" id="GO:0043328">
    <property type="term" value="P:protein transport to vacuole involved in ubiquitin-dependent protein catabolic process via the multivesicular body sorting pathway"/>
    <property type="evidence" value="ECO:0007669"/>
    <property type="project" value="InterPro"/>
</dbReference>
<dbReference type="InterPro" id="IPR004152">
    <property type="entry name" value="GAT_dom"/>
</dbReference>
<organism evidence="9 10">
    <name type="scientific">Pisum sativum</name>
    <name type="common">Garden pea</name>
    <name type="synonym">Lathyrus oleraceus</name>
    <dbReference type="NCBI Taxonomy" id="3888"/>
    <lineage>
        <taxon>Eukaryota</taxon>
        <taxon>Viridiplantae</taxon>
        <taxon>Streptophyta</taxon>
        <taxon>Embryophyta</taxon>
        <taxon>Tracheophyta</taxon>
        <taxon>Spermatophyta</taxon>
        <taxon>Magnoliopsida</taxon>
        <taxon>eudicotyledons</taxon>
        <taxon>Gunneridae</taxon>
        <taxon>Pentapetalae</taxon>
        <taxon>rosids</taxon>
        <taxon>fabids</taxon>
        <taxon>Fabales</taxon>
        <taxon>Fabaceae</taxon>
        <taxon>Papilionoideae</taxon>
        <taxon>50 kb inversion clade</taxon>
        <taxon>NPAAA clade</taxon>
        <taxon>Hologalegina</taxon>
        <taxon>IRL clade</taxon>
        <taxon>Fabeae</taxon>
        <taxon>Lathyrus</taxon>
    </lineage>
</organism>
<feature type="domain" description="GAT" evidence="8">
    <location>
        <begin position="225"/>
        <end position="312"/>
    </location>
</feature>
<feature type="compositionally biased region" description="Polar residues" evidence="6">
    <location>
        <begin position="362"/>
        <end position="372"/>
    </location>
</feature>
<dbReference type="SUPFAM" id="SSF89009">
    <property type="entry name" value="GAT-like domain"/>
    <property type="match status" value="1"/>
</dbReference>
<dbReference type="Gramene" id="Psat03G0204100-T1">
    <property type="protein sequence ID" value="KAI5426459.1"/>
    <property type="gene ID" value="KIW84_032041"/>
</dbReference>
<evidence type="ECO:0000256" key="6">
    <source>
        <dbReference type="SAM" id="MobiDB-lite"/>
    </source>
</evidence>
<evidence type="ECO:0000259" key="7">
    <source>
        <dbReference type="PROSITE" id="PS50179"/>
    </source>
</evidence>
<dbReference type="PANTHER" id="PTHR46646">
    <property type="entry name" value="TOM1-LIKE PROTEIN 1"/>
    <property type="match status" value="1"/>
</dbReference>
<dbReference type="GO" id="GO:0016020">
    <property type="term" value="C:membrane"/>
    <property type="evidence" value="ECO:0007669"/>
    <property type="project" value="UniProtKB-SubCell"/>
</dbReference>
<dbReference type="OrthoDB" id="2018246at2759"/>
<dbReference type="PANTHER" id="PTHR46646:SF5">
    <property type="entry name" value="TOM1-LIKE PROTEIN 2"/>
    <property type="match status" value="1"/>
</dbReference>
<feature type="compositionally biased region" description="Basic and acidic residues" evidence="6">
    <location>
        <begin position="377"/>
        <end position="392"/>
    </location>
</feature>
<dbReference type="Gene3D" id="1.20.58.160">
    <property type="match status" value="1"/>
</dbReference>
<evidence type="ECO:0000259" key="8">
    <source>
        <dbReference type="PROSITE" id="PS50909"/>
    </source>
</evidence>
<dbReference type="Pfam" id="PF03127">
    <property type="entry name" value="GAT"/>
    <property type="match status" value="1"/>
</dbReference>
<dbReference type="InterPro" id="IPR008942">
    <property type="entry name" value="ENTH_VHS"/>
</dbReference>
<dbReference type="AlphaFoldDB" id="A0A9D5B1P8"/>
<dbReference type="EMBL" id="JAMSHJ010000003">
    <property type="protein sequence ID" value="KAI5426459.1"/>
    <property type="molecule type" value="Genomic_DNA"/>
</dbReference>
<keyword evidence="3" id="KW-0813">Transport</keyword>
<accession>A0A9D5B1P8</accession>
<keyword evidence="4" id="KW-0653">Protein transport</keyword>
<dbReference type="Gramene" id="Psat0s1923g0120.1">
    <property type="protein sequence ID" value="Psat0s1923g0120.1.cds"/>
    <property type="gene ID" value="Psat0s1923g0120"/>
</dbReference>
<keyword evidence="10" id="KW-1185">Reference proteome</keyword>
<comment type="subcellular location">
    <subcellularLocation>
        <location evidence="1">Membrane</location>
        <topology evidence="1">Peripheral membrane protein</topology>
    </subcellularLocation>
</comment>
<sequence length="401" mass="44674">MDKSKLALFGERLKTNSANLSRIVSGKMKEILQTPTPESKMVDEATSETLEEPNWGMNLRICGLINSDEFNGSEVVKAIKRRINQKSPVVQKHSLDLLETCAMNCEKVFSVIASEKVLEDMVRLIDNPQADQDNRTRALQLIRAWGESEDIAYLPVFSQTYLSLKGRGESLDAAGGNSPPIPYASESHTYQQSLNPPERYPIPVAGLHALALDDSEAFFTDHQPVSVEEKKEHLVVARNSLEVLSSILNSEAEPKPLKEELTLSLLDKCKQSLYVIKEIVQSTTNDEETLFEALYLNDELQQLVSKYEELEASQSLGEHQTQNADAAKNDAEAVQNLNERREGDKSEESEAAQNLDQKLLQESNTLEANVNATEGYGHVETKIVDSTKEKNGEPILKSNTE</sequence>
<dbReference type="InterPro" id="IPR044836">
    <property type="entry name" value="TOL_plant"/>
</dbReference>
<name>A0A9D5B1P8_PEA</name>
<evidence type="ECO:0000256" key="1">
    <source>
        <dbReference type="ARBA" id="ARBA00004170"/>
    </source>
</evidence>
<evidence type="ECO:0000256" key="4">
    <source>
        <dbReference type="ARBA" id="ARBA00022927"/>
    </source>
</evidence>
<comment type="similarity">
    <text evidence="2">Belongs to the TOM1 family.</text>
</comment>
<proteinExistence type="inferred from homology"/>
<evidence type="ECO:0000313" key="10">
    <source>
        <dbReference type="Proteomes" id="UP001058974"/>
    </source>
</evidence>
<evidence type="ECO:0000256" key="3">
    <source>
        <dbReference type="ARBA" id="ARBA00022448"/>
    </source>
</evidence>
<keyword evidence="5" id="KW-0472">Membrane</keyword>
<gene>
    <name evidence="9" type="ORF">KIW84_032041</name>
</gene>
<evidence type="ECO:0000256" key="2">
    <source>
        <dbReference type="ARBA" id="ARBA00007708"/>
    </source>
</evidence>